<evidence type="ECO:0000313" key="3">
    <source>
        <dbReference type="EMBL" id="MFC5464978.1"/>
    </source>
</evidence>
<evidence type="ECO:0000256" key="1">
    <source>
        <dbReference type="ARBA" id="ARBA00022801"/>
    </source>
</evidence>
<dbReference type="Proteomes" id="UP001596147">
    <property type="component" value="Unassembled WGS sequence"/>
</dbReference>
<evidence type="ECO:0000259" key="2">
    <source>
        <dbReference type="Pfam" id="PF17829"/>
    </source>
</evidence>
<dbReference type="InterPro" id="IPR041437">
    <property type="entry name" value="GH115_C"/>
</dbReference>
<dbReference type="Pfam" id="PF15979">
    <property type="entry name" value="Glyco_hydro_115"/>
    <property type="match status" value="1"/>
</dbReference>
<protein>
    <submittedName>
        <fullName evidence="3">Glycosyl hydrolase 115 family protein</fullName>
    </submittedName>
</protein>
<gene>
    <name evidence="3" type="ORF">ACFPM4_09455</name>
</gene>
<dbReference type="PANTHER" id="PTHR37842">
    <property type="match status" value="1"/>
</dbReference>
<dbReference type="SUPFAM" id="SSF55545">
    <property type="entry name" value="beta-N-acetylhexosaminidase-like domain"/>
    <property type="match status" value="1"/>
</dbReference>
<evidence type="ECO:0000313" key="4">
    <source>
        <dbReference type="Proteomes" id="UP001596147"/>
    </source>
</evidence>
<name>A0ABW0LKA2_9BACI</name>
<comment type="caution">
    <text evidence="3">The sequence shown here is derived from an EMBL/GenBank/DDBJ whole genome shotgun (WGS) entry which is preliminary data.</text>
</comment>
<dbReference type="RefSeq" id="WP_382350645.1">
    <property type="nucleotide sequence ID" value="NZ_JBHSMC010000013.1"/>
</dbReference>
<organism evidence="3 4">
    <name type="scientific">Lederbergia graminis</name>
    <dbReference type="NCBI Taxonomy" id="735518"/>
    <lineage>
        <taxon>Bacteria</taxon>
        <taxon>Bacillati</taxon>
        <taxon>Bacillota</taxon>
        <taxon>Bacilli</taxon>
        <taxon>Bacillales</taxon>
        <taxon>Bacillaceae</taxon>
        <taxon>Lederbergia</taxon>
    </lineage>
</organism>
<dbReference type="Pfam" id="PF17829">
    <property type="entry name" value="GH115_C"/>
    <property type="match status" value="1"/>
</dbReference>
<dbReference type="Gene3D" id="2.60.120.1620">
    <property type="match status" value="1"/>
</dbReference>
<dbReference type="InterPro" id="IPR031924">
    <property type="entry name" value="GH115"/>
</dbReference>
<feature type="domain" description="Gylcosyl hydrolase 115 C-terminal" evidence="2">
    <location>
        <begin position="652"/>
        <end position="826"/>
    </location>
</feature>
<dbReference type="InterPro" id="IPR029018">
    <property type="entry name" value="Hex-like_dom2"/>
</dbReference>
<reference evidence="4" key="1">
    <citation type="journal article" date="2019" name="Int. J. Syst. Evol. Microbiol.">
        <title>The Global Catalogue of Microorganisms (GCM) 10K type strain sequencing project: providing services to taxonomists for standard genome sequencing and annotation.</title>
        <authorList>
            <consortium name="The Broad Institute Genomics Platform"/>
            <consortium name="The Broad Institute Genome Sequencing Center for Infectious Disease"/>
            <person name="Wu L."/>
            <person name="Ma J."/>
        </authorList>
    </citation>
    <scope>NUCLEOTIDE SEQUENCE [LARGE SCALE GENOMIC DNA]</scope>
    <source>
        <strain evidence="4">CGMCC 1.12237</strain>
    </source>
</reference>
<dbReference type="Gene3D" id="1.20.58.2150">
    <property type="match status" value="1"/>
</dbReference>
<keyword evidence="4" id="KW-1185">Reference proteome</keyword>
<accession>A0ABW0LKA2</accession>
<keyword evidence="1 3" id="KW-0378">Hydrolase</keyword>
<dbReference type="InterPro" id="IPR042301">
    <property type="entry name" value="GH115_sf"/>
</dbReference>
<proteinExistence type="predicted"/>
<dbReference type="EMBL" id="JBHSMC010000013">
    <property type="protein sequence ID" value="MFC5464978.1"/>
    <property type="molecule type" value="Genomic_DNA"/>
</dbReference>
<dbReference type="Gene3D" id="3.30.379.10">
    <property type="entry name" value="Chitobiase/beta-hexosaminidase domain 2-like"/>
    <property type="match status" value="1"/>
</dbReference>
<dbReference type="Gene3D" id="3.20.20.520">
    <property type="entry name" value="Glycosyl hydrolase family 115"/>
    <property type="match status" value="1"/>
</dbReference>
<dbReference type="GO" id="GO:0016787">
    <property type="term" value="F:hydrolase activity"/>
    <property type="evidence" value="ECO:0007669"/>
    <property type="project" value="UniProtKB-KW"/>
</dbReference>
<sequence length="831" mass="94742">MNFNVAKQDYVADLYLEETALSGVVKIAEKVAADIELVSGKRPRIKRELSDASRTVIAVLTVGHSELAKSLPQAKEIEGKREVFSIFFAKDLVPGSDNTLVILGSDKRGTIYGLFTLSEKIGVSPLLYWGDSKPIKKEEISLGQDFVQVSKEPSVKYRGFFINDEWPAFGNWTMKSFGGFNANMYDHVFELLLRLKGNYLWPAMWSSSFSLDGPGLLSAELADEYGVIIGSSHHEPCCRAGEEFKHFKGEDSIYGNEWSFINNKEGITKFWEDGLKRNGKFENLITIGMRGEADSLLLRHDSSLEENINVLRDIITTQHNLMREIINPDITKIPRVFVIYKEVEKFFYGNEHTEGLIDWEELDGVTLMLADDNFQNVRTLPREDLRDRDGGWGMYYHFDYHGAPTSYEWVNSTHLSKVWEQMTMAWEFGVREAWIVNVGDIKPQELPLSYFMALAYDFEKWGTTAPNKCDEFLEDWVAQQFPALGKLEQSEIFYVLDKYTYLNSIRRPEVVKPEVYSIEHYREAERILELVAEIESKCEKLRAIMPSENLDSFIGLVYFPAVASANLIKMSIYAAYSQYFAKLSLPIANTFADKVEAGIKRDNELTDEYHTIADGKWYGMGLSKHFCFESWNDEGWHYPEVARVDIEVPRKTFVETEGYIAINAHNFAESTTFSDDKWIVLENFGKTGTGVKAYPFTKSFAAEEDAPTLTYNIYVTESGEYEVECYTSPSNPVYAGGKLRYAISANDNPFQVVNSVSEDFVGGDYYNRPWSIGVTDNIHKSKNKVNLNKGLNKITYKAVDPAVVLERIIIYRTNNPVKPSYLGPEESLYTN</sequence>
<dbReference type="PANTHER" id="PTHR37842:SF2">
    <property type="entry name" value="GYLCOSYL HYDROLASE 115 C-TERMINAL DOMAIN-CONTAINING PROTEIN"/>
    <property type="match status" value="1"/>
</dbReference>